<dbReference type="RefSeq" id="WP_067371895.1">
    <property type="nucleotide sequence ID" value="NZ_JBIUBN010000033.1"/>
</dbReference>
<dbReference type="InterPro" id="IPR005537">
    <property type="entry name" value="RAMP_III_fam"/>
</dbReference>
<dbReference type="PANTHER" id="PTHR35579:SF3">
    <property type="entry name" value="CRISPR SYSTEM CMS ENDORIBONUCLEASE CSM3"/>
    <property type="match status" value="1"/>
</dbReference>
<proteinExistence type="predicted"/>
<feature type="compositionally biased region" description="Basic and acidic residues" evidence="3">
    <location>
        <begin position="648"/>
        <end position="657"/>
    </location>
</feature>
<feature type="compositionally biased region" description="Polar residues" evidence="3">
    <location>
        <begin position="821"/>
        <end position="832"/>
    </location>
</feature>
<accession>A0A136PKQ1</accession>
<evidence type="ECO:0000259" key="4">
    <source>
        <dbReference type="Pfam" id="PF03787"/>
    </source>
</evidence>
<name>A0A136PKQ1_9ACTN</name>
<sequence length="832" mass="88751">MSVPVTFDITLEFLSDWHVGTGQGRLGAVDAEVRRDADGLPFVPAKTLVGVWRDACETVADTFDRAGDRPGAWQDWVTWLFGSQAARTGDPTARAGRPPVPAALTVTPARAPDWLRAGVRNRPALAQAAVVLRPGVRIDDATGTAADRLLRVEERAIRTLRLHAEASIAGTALTGPAGSTGATDTGRLPEPAELLLRAGARLVEAVGGKRNRGCGRVAVLLPGTRLDDAAGHPTVTDTRLADLLAAGVPPTPPAPPTPAEAVVVYPYARMHPDRRRTVRLVLKVITPVVAQQDVLGNVISSRDAIPGTALLGMVLGRAVRAPHAGGTRPGRVGLGEVSVSDAVPAHSEPHDPMSVVPARPVPAVWHRSDKGRGSTVHNTVHGTRASEDRAKPMSGWIVPAGDRWRYLDPAKSVSTHAVVDDDARRPTVASGGVYTYLGIAPDTLLCADVVLPADVRLRLNQGERLRFGRSRKDDFGLVEVVEVLDVLPAPPPPRPETGPLRVWCVSDVLLRDERLAPDPSPRALARALSAALAPTAVEPGRDTTAVVSCVVVEEATVVAATRREGFGVAWCRPRPSQVALRAGSVVTLTVTGPVDPQRLAELERDGIGERTVEGYGRIRFNPPELTPHQPAVTFPGDSSCPDSGTPDHPSDDLEAGARDAAPNHRGPVHPLEVNAWRRAIRRASAHLSPGDLIPGIDRLAGNRAQLGALRRQLERLTVPNGSAMVRHWLAGTGAVPARRDAWTEPVLNEIAALLVDDPNRVWERLKLAGTQRDLVLAAGREDDVRHRLHTEAVTTAVTDMLRRLARQRSATTGGIPDRDTSTSPATTAKEQH</sequence>
<feature type="region of interest" description="Disordered" evidence="3">
    <location>
        <begin position="365"/>
        <end position="388"/>
    </location>
</feature>
<dbReference type="CDD" id="cd09726">
    <property type="entry name" value="RAMP_I_III"/>
    <property type="match status" value="1"/>
</dbReference>
<evidence type="ECO:0000313" key="5">
    <source>
        <dbReference type="EMBL" id="KXK58951.1"/>
    </source>
</evidence>
<keyword evidence="1" id="KW-0051">Antiviral defense</keyword>
<organism evidence="5 6">
    <name type="scientific">Micromonospora rosaria</name>
    <dbReference type="NCBI Taxonomy" id="47874"/>
    <lineage>
        <taxon>Bacteria</taxon>
        <taxon>Bacillati</taxon>
        <taxon>Actinomycetota</taxon>
        <taxon>Actinomycetes</taxon>
        <taxon>Micromonosporales</taxon>
        <taxon>Micromonosporaceae</taxon>
        <taxon>Micromonospora</taxon>
    </lineage>
</organism>
<evidence type="ECO:0000256" key="2">
    <source>
        <dbReference type="ARBA" id="ARBA00093789"/>
    </source>
</evidence>
<protein>
    <recommendedName>
        <fullName evidence="4">CRISPR type III-associated protein domain-containing protein</fullName>
    </recommendedName>
</protein>
<dbReference type="AlphaFoldDB" id="A0A136PKQ1"/>
<evidence type="ECO:0000256" key="1">
    <source>
        <dbReference type="ARBA" id="ARBA00023118"/>
    </source>
</evidence>
<comment type="subunit">
    <text evidence="2">Part of the Csm effector complex that includes Cas10, Csm2, Csm3, Csm4 and Csm5.</text>
</comment>
<dbReference type="EMBL" id="LRQV01000142">
    <property type="protein sequence ID" value="KXK58951.1"/>
    <property type="molecule type" value="Genomic_DNA"/>
</dbReference>
<reference evidence="5 6" key="1">
    <citation type="submission" date="2016-01" db="EMBL/GenBank/DDBJ databases">
        <title>Whole genome sequence and analysis of Micromonospora rosaria DSM 803, which can produce antibacterial substance rosamicin.</title>
        <authorList>
            <person name="Yang H."/>
            <person name="He X."/>
            <person name="Zhu D."/>
        </authorList>
    </citation>
    <scope>NUCLEOTIDE SEQUENCE [LARGE SCALE GENOMIC DNA]</scope>
    <source>
        <strain evidence="5 6">DSM 803</strain>
    </source>
</reference>
<keyword evidence="6" id="KW-1185">Reference proteome</keyword>
<evidence type="ECO:0000256" key="3">
    <source>
        <dbReference type="SAM" id="MobiDB-lite"/>
    </source>
</evidence>
<dbReference type="Pfam" id="PF03787">
    <property type="entry name" value="RAMPs"/>
    <property type="match status" value="1"/>
</dbReference>
<feature type="region of interest" description="Disordered" evidence="3">
    <location>
        <begin position="620"/>
        <end position="668"/>
    </location>
</feature>
<evidence type="ECO:0000313" key="6">
    <source>
        <dbReference type="Proteomes" id="UP000070620"/>
    </source>
</evidence>
<feature type="domain" description="CRISPR type III-associated protein" evidence="4">
    <location>
        <begin position="10"/>
        <end position="217"/>
    </location>
</feature>
<dbReference type="PANTHER" id="PTHR35579">
    <property type="entry name" value="CRISPR SYSTEM CMS ENDORIBONUCLEASE CSM3"/>
    <property type="match status" value="1"/>
</dbReference>
<dbReference type="OrthoDB" id="482771at2"/>
<dbReference type="GO" id="GO:0051607">
    <property type="term" value="P:defense response to virus"/>
    <property type="evidence" value="ECO:0007669"/>
    <property type="project" value="UniProtKB-KW"/>
</dbReference>
<comment type="caution">
    <text evidence="5">The sequence shown here is derived from an EMBL/GenBank/DDBJ whole genome shotgun (WGS) entry which is preliminary data.</text>
</comment>
<feature type="region of interest" description="Disordered" evidence="3">
    <location>
        <begin position="807"/>
        <end position="832"/>
    </location>
</feature>
<dbReference type="InterPro" id="IPR052216">
    <property type="entry name" value="CRISPR_Csm3_endoribonuclease"/>
</dbReference>
<dbReference type="Proteomes" id="UP000070620">
    <property type="component" value="Unassembled WGS sequence"/>
</dbReference>
<gene>
    <name evidence="5" type="ORF">AWW66_26905</name>
</gene>